<dbReference type="EMBL" id="CP089982">
    <property type="protein sequence ID" value="WXA97799.1"/>
    <property type="molecule type" value="Genomic_DNA"/>
</dbReference>
<dbReference type="InterPro" id="IPR006311">
    <property type="entry name" value="TAT_signal"/>
</dbReference>
<dbReference type="InterPro" id="IPR016171">
    <property type="entry name" value="Vanillyl_alc_oxidase_C-sub2"/>
</dbReference>
<dbReference type="InterPro" id="IPR016167">
    <property type="entry name" value="FAD-bd_PCMH_sub1"/>
</dbReference>
<dbReference type="InterPro" id="IPR010031">
    <property type="entry name" value="FAD_lactone_oxidase-like"/>
</dbReference>
<reference evidence="4 5" key="1">
    <citation type="submission" date="2021-12" db="EMBL/GenBank/DDBJ databases">
        <title>Discovery of the Pendulisporaceae a myxobacterial family with distinct sporulation behavior and unique specialized metabolism.</title>
        <authorList>
            <person name="Garcia R."/>
            <person name="Popoff A."/>
            <person name="Bader C.D."/>
            <person name="Loehr J."/>
            <person name="Walesch S."/>
            <person name="Walt C."/>
            <person name="Boldt J."/>
            <person name="Bunk B."/>
            <person name="Haeckl F.J.F.P.J."/>
            <person name="Gunesch A.P."/>
            <person name="Birkelbach J."/>
            <person name="Nuebel U."/>
            <person name="Pietschmann T."/>
            <person name="Bach T."/>
            <person name="Mueller R."/>
        </authorList>
    </citation>
    <scope>NUCLEOTIDE SEQUENCE [LARGE SCALE GENOMIC DNA]</scope>
    <source>
        <strain evidence="4 5">MSr12523</strain>
    </source>
</reference>
<dbReference type="InterPro" id="IPR036318">
    <property type="entry name" value="FAD-bd_PCMH-like_sf"/>
</dbReference>
<dbReference type="RefSeq" id="WP_394848417.1">
    <property type="nucleotide sequence ID" value="NZ_CP089982.1"/>
</dbReference>
<keyword evidence="2" id="KW-0274">FAD</keyword>
<accession>A0ABZ2KGW2</accession>
<evidence type="ECO:0000313" key="4">
    <source>
        <dbReference type="EMBL" id="WXA97799.1"/>
    </source>
</evidence>
<keyword evidence="1" id="KW-0285">Flavoprotein</keyword>
<dbReference type="InterPro" id="IPR006094">
    <property type="entry name" value="Oxid_FAD_bind_N"/>
</dbReference>
<evidence type="ECO:0000256" key="1">
    <source>
        <dbReference type="ARBA" id="ARBA00022630"/>
    </source>
</evidence>
<dbReference type="Pfam" id="PF01565">
    <property type="entry name" value="FAD_binding_4"/>
    <property type="match status" value="1"/>
</dbReference>
<dbReference type="Proteomes" id="UP001379533">
    <property type="component" value="Chromosome"/>
</dbReference>
<dbReference type="Gene3D" id="3.30.465.10">
    <property type="match status" value="1"/>
</dbReference>
<dbReference type="InterPro" id="IPR016170">
    <property type="entry name" value="Cytok_DH_C_sf"/>
</dbReference>
<dbReference type="SUPFAM" id="SSF55103">
    <property type="entry name" value="FAD-linked oxidases, C-terminal domain"/>
    <property type="match status" value="1"/>
</dbReference>
<protein>
    <submittedName>
        <fullName evidence="4">FAD-binding protein</fullName>
    </submittedName>
</protein>
<gene>
    <name evidence="4" type="ORF">LZC95_13265</name>
</gene>
<dbReference type="PANTHER" id="PTHR43762">
    <property type="entry name" value="L-GULONOLACTONE OXIDASE"/>
    <property type="match status" value="1"/>
</dbReference>
<dbReference type="InterPro" id="IPR016166">
    <property type="entry name" value="FAD-bd_PCMH"/>
</dbReference>
<sequence>MTSKSRRSFLATAAGATAMGMMNWAEGIPLFRIPVASAASTLPAPSRFPTFLRLYQQAYQNWSEQITVERVWTCAPANAREVVALVNWAYQNGYRLRPKGMSHNWSPVLLPNGSDVSKIILVDTTRLTSVRVDARGQVKSVTAGAGTLMARVLEELEARGLGFAAIPAPGDITVGGLLAIGAHGTAVPARGETRTPGQTYGSLSNLILSITAVVWDGSRNEYVLRTFQRNDPDIRAFLVHLGRAFITEVTLQVGANARLRCQSWYDIPARVVFAPPASAGPHSMAALTEKAGRVEAIWFPFTSVPWIKVWSLAPEKPWISRHVRKPYNYGFANSITQEQSECIEQINAGATFLTPLLANIFTGAAGAGLIASGTWDLWGWSKDVLLYAKATTLRVAALGLAIVTARENLQRVVSEVYAEYSRAITAYQLKGQFPMSAPLEIRITGLDHARDVQIPGAQSPLLSVARPRPDHPEWDTCVWINMLTIPKMPHANEFYAEMERWIWTNFSGSYATVRPEWSKGWAHTDTGAWSNQAVLSGAIPDTFRAGQARGDDWDTAIAILDGYDPHRIFANPFLDTLLT</sequence>
<evidence type="ECO:0000313" key="5">
    <source>
        <dbReference type="Proteomes" id="UP001379533"/>
    </source>
</evidence>
<dbReference type="PANTHER" id="PTHR43762:SF1">
    <property type="entry name" value="D-ARABINONO-1,4-LACTONE OXIDASE"/>
    <property type="match status" value="1"/>
</dbReference>
<dbReference type="SUPFAM" id="SSF56176">
    <property type="entry name" value="FAD-binding/transporter-associated domain-like"/>
    <property type="match status" value="1"/>
</dbReference>
<dbReference type="InterPro" id="IPR015213">
    <property type="entry name" value="Cholesterol_OX_subst-bd"/>
</dbReference>
<dbReference type="InterPro" id="IPR016169">
    <property type="entry name" value="FAD-bd_PCMH_sub2"/>
</dbReference>
<evidence type="ECO:0000259" key="3">
    <source>
        <dbReference type="PROSITE" id="PS51387"/>
    </source>
</evidence>
<organism evidence="4 5">
    <name type="scientific">Pendulispora brunnea</name>
    <dbReference type="NCBI Taxonomy" id="2905690"/>
    <lineage>
        <taxon>Bacteria</taxon>
        <taxon>Pseudomonadati</taxon>
        <taxon>Myxococcota</taxon>
        <taxon>Myxococcia</taxon>
        <taxon>Myxococcales</taxon>
        <taxon>Sorangiineae</taxon>
        <taxon>Pendulisporaceae</taxon>
        <taxon>Pendulispora</taxon>
    </lineage>
</organism>
<name>A0ABZ2KGW2_9BACT</name>
<proteinExistence type="predicted"/>
<dbReference type="InterPro" id="IPR016164">
    <property type="entry name" value="FAD-linked_Oxase-like_C"/>
</dbReference>
<dbReference type="Pfam" id="PF09129">
    <property type="entry name" value="Chol_subst-bind"/>
    <property type="match status" value="1"/>
</dbReference>
<dbReference type="Gene3D" id="3.40.462.10">
    <property type="entry name" value="FAD-linked oxidases, C-terminal domain"/>
    <property type="match status" value="1"/>
</dbReference>
<dbReference type="Gene3D" id="3.30.43.10">
    <property type="entry name" value="Uridine Diphospho-n-acetylenolpyruvylglucosamine Reductase, domain 2"/>
    <property type="match status" value="1"/>
</dbReference>
<dbReference type="PROSITE" id="PS51318">
    <property type="entry name" value="TAT"/>
    <property type="match status" value="1"/>
</dbReference>
<feature type="domain" description="FAD-binding PCMH-type" evidence="3">
    <location>
        <begin position="65"/>
        <end position="256"/>
    </location>
</feature>
<dbReference type="PROSITE" id="PS51387">
    <property type="entry name" value="FAD_PCMH"/>
    <property type="match status" value="1"/>
</dbReference>
<keyword evidence="5" id="KW-1185">Reference proteome</keyword>
<dbReference type="Gene3D" id="1.10.45.10">
    <property type="entry name" value="Vanillyl-alcohol Oxidase, Chain A, domain 4"/>
    <property type="match status" value="1"/>
</dbReference>
<evidence type="ECO:0000256" key="2">
    <source>
        <dbReference type="ARBA" id="ARBA00022827"/>
    </source>
</evidence>